<protein>
    <submittedName>
        <fullName evidence="1">Uncharacterized protein</fullName>
    </submittedName>
</protein>
<comment type="caution">
    <text evidence="1">The sequence shown here is derived from an EMBL/GenBank/DDBJ whole genome shotgun (WGS) entry which is preliminary data.</text>
</comment>
<dbReference type="EMBL" id="CBWP010000021">
    <property type="protein sequence ID" value="CDL37037.1"/>
    <property type="molecule type" value="Genomic_DNA"/>
</dbReference>
<proteinExistence type="predicted"/>
<evidence type="ECO:0000313" key="2">
    <source>
        <dbReference type="Proteomes" id="UP000019194"/>
    </source>
</evidence>
<reference evidence="1 2" key="1">
    <citation type="submission" date="2013-10" db="EMBL/GenBank/DDBJ databases">
        <title>Antibiotic resistance diversity of beta-lactamase producers in the General Hospital Vienna.</title>
        <authorList>
            <person name="Barisic I."/>
            <person name="Mitteregger D."/>
            <person name="Hirschl A.M."/>
            <person name="Noehammer C."/>
            <person name="Wiesinger-Mayr H."/>
        </authorList>
    </citation>
    <scope>NUCLEOTIDE SEQUENCE [LARGE SCALE GENOMIC DNA]</scope>
    <source>
        <strain evidence="1 2">ISC11</strain>
    </source>
</reference>
<evidence type="ECO:0000313" key="1">
    <source>
        <dbReference type="EMBL" id="CDL37037.1"/>
    </source>
</evidence>
<sequence>MLKSALKMEKKTQSVPGLMLPATKRVRTIHIPVSNRKLREHSYD</sequence>
<organism evidence="1 2">
    <name type="scientific">Citrobacter freundii</name>
    <dbReference type="NCBI Taxonomy" id="546"/>
    <lineage>
        <taxon>Bacteria</taxon>
        <taxon>Pseudomonadati</taxon>
        <taxon>Pseudomonadota</taxon>
        <taxon>Gammaproteobacteria</taxon>
        <taxon>Enterobacterales</taxon>
        <taxon>Enterobacteriaceae</taxon>
        <taxon>Citrobacter</taxon>
        <taxon>Citrobacter freundii complex</taxon>
    </lineage>
</organism>
<dbReference type="AlphaFoldDB" id="A0A7G2IIR3"/>
<accession>A0A7G2IIR3</accession>
<dbReference type="Proteomes" id="UP000019194">
    <property type="component" value="Unassembled WGS sequence"/>
</dbReference>
<name>A0A7G2IIR3_CITFR</name>